<organism evidence="1 2">
    <name type="scientific">Hypsizygus marmoreus</name>
    <name type="common">White beech mushroom</name>
    <name type="synonym">Agaricus marmoreus</name>
    <dbReference type="NCBI Taxonomy" id="39966"/>
    <lineage>
        <taxon>Eukaryota</taxon>
        <taxon>Fungi</taxon>
        <taxon>Dikarya</taxon>
        <taxon>Basidiomycota</taxon>
        <taxon>Agaricomycotina</taxon>
        <taxon>Agaricomycetes</taxon>
        <taxon>Agaricomycetidae</taxon>
        <taxon>Agaricales</taxon>
        <taxon>Tricholomatineae</taxon>
        <taxon>Lyophyllaceae</taxon>
        <taxon>Hypsizygus</taxon>
    </lineage>
</organism>
<gene>
    <name evidence="1" type="ORF">Hypma_002797</name>
</gene>
<evidence type="ECO:0000313" key="2">
    <source>
        <dbReference type="Proteomes" id="UP000076154"/>
    </source>
</evidence>
<dbReference type="InParanoid" id="A0A369J3P4"/>
<name>A0A369J3P4_HYPMA</name>
<dbReference type="EMBL" id="LUEZ02000124">
    <property type="protein sequence ID" value="RDB16608.1"/>
    <property type="molecule type" value="Genomic_DNA"/>
</dbReference>
<comment type="caution">
    <text evidence="1">The sequence shown here is derived from an EMBL/GenBank/DDBJ whole genome shotgun (WGS) entry which is preliminary data.</text>
</comment>
<dbReference type="AlphaFoldDB" id="A0A369J3P4"/>
<protein>
    <submittedName>
        <fullName evidence="1">Uncharacterized protein</fullName>
    </submittedName>
</protein>
<proteinExistence type="predicted"/>
<sequence length="88" mass="9855">MNRPLVSRRTCARYCLVIQQPLCVRVGVGILGNAVTQPASKSTSDTLLNRAYMSNCLETKSSLNLFLFTGKFLFLNVWRTLSEPNTVE</sequence>
<dbReference type="Proteomes" id="UP000076154">
    <property type="component" value="Unassembled WGS sequence"/>
</dbReference>
<keyword evidence="2" id="KW-1185">Reference proteome</keyword>
<reference evidence="1" key="1">
    <citation type="submission" date="2018-04" db="EMBL/GenBank/DDBJ databases">
        <title>Whole genome sequencing of Hypsizygus marmoreus.</title>
        <authorList>
            <person name="Choi I.-G."/>
            <person name="Min B."/>
            <person name="Kim J.-G."/>
            <person name="Kim S."/>
            <person name="Oh Y.-L."/>
            <person name="Kong W.-S."/>
            <person name="Park H."/>
            <person name="Jeong J."/>
            <person name="Song E.-S."/>
        </authorList>
    </citation>
    <scope>NUCLEOTIDE SEQUENCE [LARGE SCALE GENOMIC DNA]</scope>
    <source>
        <strain evidence="1">51987-8</strain>
    </source>
</reference>
<evidence type="ECO:0000313" key="1">
    <source>
        <dbReference type="EMBL" id="RDB16608.1"/>
    </source>
</evidence>
<accession>A0A369J3P4</accession>